<reference evidence="1" key="1">
    <citation type="submission" date="2020-05" db="EMBL/GenBank/DDBJ databases">
        <authorList>
            <person name="Chiriac C."/>
            <person name="Salcher M."/>
            <person name="Ghai R."/>
            <person name="Kavagutti S V."/>
        </authorList>
    </citation>
    <scope>NUCLEOTIDE SEQUENCE</scope>
</reference>
<gene>
    <name evidence="1" type="ORF">UFOPK1493_00244</name>
</gene>
<organism evidence="1">
    <name type="scientific">freshwater metagenome</name>
    <dbReference type="NCBI Taxonomy" id="449393"/>
    <lineage>
        <taxon>unclassified sequences</taxon>
        <taxon>metagenomes</taxon>
        <taxon>ecological metagenomes</taxon>
    </lineage>
</organism>
<evidence type="ECO:0000313" key="1">
    <source>
        <dbReference type="EMBL" id="CAB4540474.1"/>
    </source>
</evidence>
<dbReference type="AlphaFoldDB" id="A0A6J6BP01"/>
<dbReference type="EMBL" id="CAEZSR010000005">
    <property type="protein sequence ID" value="CAB4540474.1"/>
    <property type="molecule type" value="Genomic_DNA"/>
</dbReference>
<proteinExistence type="predicted"/>
<protein>
    <submittedName>
        <fullName evidence="1">Unannotated protein</fullName>
    </submittedName>
</protein>
<name>A0A6J6BP01_9ZZZZ</name>
<sequence>MIDFDGDLVVGWRDDVDLGVAAARREGGESPAHVLELLDRPAIARADRSG</sequence>
<accession>A0A6J6BP01</accession>